<dbReference type="CDD" id="cd17324">
    <property type="entry name" value="MFS_NepI_like"/>
    <property type="match status" value="1"/>
</dbReference>
<comment type="subcellular location">
    <subcellularLocation>
        <location evidence="1">Cell membrane</location>
        <topology evidence="1">Multi-pass membrane protein</topology>
    </subcellularLocation>
</comment>
<keyword evidence="3 6" id="KW-0812">Transmembrane</keyword>
<evidence type="ECO:0000313" key="9">
    <source>
        <dbReference type="Proteomes" id="UP000240542"/>
    </source>
</evidence>
<evidence type="ECO:0000256" key="6">
    <source>
        <dbReference type="SAM" id="Phobius"/>
    </source>
</evidence>
<comment type="caution">
    <text evidence="8">The sequence shown here is derived from an EMBL/GenBank/DDBJ whole genome shotgun (WGS) entry which is preliminary data.</text>
</comment>
<dbReference type="SUPFAM" id="SSF103473">
    <property type="entry name" value="MFS general substrate transporter"/>
    <property type="match status" value="1"/>
</dbReference>
<dbReference type="InterPro" id="IPR020846">
    <property type="entry name" value="MFS_dom"/>
</dbReference>
<evidence type="ECO:0000313" key="8">
    <source>
        <dbReference type="EMBL" id="PSK89389.1"/>
    </source>
</evidence>
<feature type="transmembrane region" description="Helical" evidence="6">
    <location>
        <begin position="70"/>
        <end position="88"/>
    </location>
</feature>
<dbReference type="InterPro" id="IPR050189">
    <property type="entry name" value="MFS_Efflux_Transporters"/>
</dbReference>
<dbReference type="InterPro" id="IPR036259">
    <property type="entry name" value="MFS_trans_sf"/>
</dbReference>
<dbReference type="Gene3D" id="1.20.1250.20">
    <property type="entry name" value="MFS general substrate transporter like domains"/>
    <property type="match status" value="1"/>
</dbReference>
<dbReference type="RefSeq" id="WP_106586169.1">
    <property type="nucleotide sequence ID" value="NZ_PYGA01000026.1"/>
</dbReference>
<dbReference type="Pfam" id="PF07690">
    <property type="entry name" value="MFS_1"/>
    <property type="match status" value="1"/>
</dbReference>
<dbReference type="EMBL" id="PYGA01000026">
    <property type="protein sequence ID" value="PSK89389.1"/>
    <property type="molecule type" value="Genomic_DNA"/>
</dbReference>
<feature type="transmembrane region" description="Helical" evidence="6">
    <location>
        <begin position="289"/>
        <end position="307"/>
    </location>
</feature>
<feature type="transmembrane region" description="Helical" evidence="6">
    <location>
        <begin position="319"/>
        <end position="340"/>
    </location>
</feature>
<dbReference type="PROSITE" id="PS50850">
    <property type="entry name" value="MFS"/>
    <property type="match status" value="1"/>
</dbReference>
<feature type="transmembrane region" description="Helical" evidence="6">
    <location>
        <begin position="33"/>
        <end position="58"/>
    </location>
</feature>
<evidence type="ECO:0000256" key="4">
    <source>
        <dbReference type="ARBA" id="ARBA00022989"/>
    </source>
</evidence>
<evidence type="ECO:0000256" key="1">
    <source>
        <dbReference type="ARBA" id="ARBA00004651"/>
    </source>
</evidence>
<feature type="transmembrane region" description="Helical" evidence="6">
    <location>
        <begin position="352"/>
        <end position="373"/>
    </location>
</feature>
<feature type="transmembrane region" description="Helical" evidence="6">
    <location>
        <begin position="197"/>
        <end position="219"/>
    </location>
</feature>
<feature type="transmembrane region" description="Helical" evidence="6">
    <location>
        <begin position="156"/>
        <end position="176"/>
    </location>
</feature>
<evidence type="ECO:0000256" key="3">
    <source>
        <dbReference type="ARBA" id="ARBA00022692"/>
    </source>
</evidence>
<dbReference type="AlphaFoldDB" id="A0A2P8CWR7"/>
<sequence>MIRRIWPLSLATASLGIDAYVLAGVLPDIAGSLTTTAAVIGLGVTAFTAAYALAGPFLSGPLARGSTKRALVIALLLFNAGNLATAVAPEVATFLGSRVVAGAGAGILTAVATATASGLVAPDRRGRAMSLVTFGLSTGTVLGVPLGMLIGQAAGWRWTMALVVAIGTVSMLAVLLDSRPYPRIAVAHAGRDLRLPARPAAALGVAAALLLGIASLGLYTYLLPIAADAGLGAWSFAFVWTWGIGGVLGSAAVGRPVDVYGSHRVLPAVLAVLALVLAGLWAATNPWAWFVLLALWGACGWASVPALQHLLTRAAPESALPIVAFQMAAMYLGSSVGAALGSAALGAGMAAAALPACAAVIAAAGLGLAVLAVRRADGGNDGSTAEPAPAATAV</sequence>
<dbReference type="OrthoDB" id="3697899at2"/>
<dbReference type="GO" id="GO:0022857">
    <property type="term" value="F:transmembrane transporter activity"/>
    <property type="evidence" value="ECO:0007669"/>
    <property type="project" value="InterPro"/>
</dbReference>
<dbReference type="PANTHER" id="PTHR43124:SF10">
    <property type="entry name" value="PURINE EFFLUX PUMP PBUE"/>
    <property type="match status" value="1"/>
</dbReference>
<dbReference type="GO" id="GO:0005886">
    <property type="term" value="C:plasma membrane"/>
    <property type="evidence" value="ECO:0007669"/>
    <property type="project" value="UniProtKB-SubCell"/>
</dbReference>
<feature type="transmembrane region" description="Helical" evidence="6">
    <location>
        <begin position="265"/>
        <end position="283"/>
    </location>
</feature>
<protein>
    <submittedName>
        <fullName evidence="8">Putative MFS family arabinose efflux permease</fullName>
    </submittedName>
</protein>
<gene>
    <name evidence="8" type="ORF">CLV63_12625</name>
</gene>
<dbReference type="InterPro" id="IPR011701">
    <property type="entry name" value="MFS"/>
</dbReference>
<feature type="transmembrane region" description="Helical" evidence="6">
    <location>
        <begin position="128"/>
        <end position="150"/>
    </location>
</feature>
<keyword evidence="9" id="KW-1185">Reference proteome</keyword>
<feature type="domain" description="Major facilitator superfamily (MFS) profile" evidence="7">
    <location>
        <begin position="4"/>
        <end position="377"/>
    </location>
</feature>
<reference evidence="8 9" key="1">
    <citation type="submission" date="2018-03" db="EMBL/GenBank/DDBJ databases">
        <title>Genomic Encyclopedia of Archaeal and Bacterial Type Strains, Phase II (KMG-II): from individual species to whole genera.</title>
        <authorList>
            <person name="Goeker M."/>
        </authorList>
    </citation>
    <scope>NUCLEOTIDE SEQUENCE [LARGE SCALE GENOMIC DNA]</scope>
    <source>
        <strain evidence="8 9">DSM 45312</strain>
    </source>
</reference>
<name>A0A2P8CWR7_9ACTN</name>
<dbReference type="PANTHER" id="PTHR43124">
    <property type="entry name" value="PURINE EFFLUX PUMP PBUE"/>
    <property type="match status" value="1"/>
</dbReference>
<dbReference type="Proteomes" id="UP000240542">
    <property type="component" value="Unassembled WGS sequence"/>
</dbReference>
<keyword evidence="4 6" id="KW-1133">Transmembrane helix</keyword>
<proteinExistence type="predicted"/>
<organism evidence="8 9">
    <name type="scientific">Murinocardiopsis flavida</name>
    <dbReference type="NCBI Taxonomy" id="645275"/>
    <lineage>
        <taxon>Bacteria</taxon>
        <taxon>Bacillati</taxon>
        <taxon>Actinomycetota</taxon>
        <taxon>Actinomycetes</taxon>
        <taxon>Streptosporangiales</taxon>
        <taxon>Nocardiopsidaceae</taxon>
        <taxon>Murinocardiopsis</taxon>
    </lineage>
</organism>
<keyword evidence="5 6" id="KW-0472">Membrane</keyword>
<evidence type="ECO:0000259" key="7">
    <source>
        <dbReference type="PROSITE" id="PS50850"/>
    </source>
</evidence>
<evidence type="ECO:0000256" key="2">
    <source>
        <dbReference type="ARBA" id="ARBA00022475"/>
    </source>
</evidence>
<evidence type="ECO:0000256" key="5">
    <source>
        <dbReference type="ARBA" id="ARBA00023136"/>
    </source>
</evidence>
<feature type="transmembrane region" description="Helical" evidence="6">
    <location>
        <begin position="231"/>
        <end position="253"/>
    </location>
</feature>
<keyword evidence="2" id="KW-1003">Cell membrane</keyword>
<accession>A0A2P8CWR7</accession>
<feature type="transmembrane region" description="Helical" evidence="6">
    <location>
        <begin position="100"/>
        <end position="121"/>
    </location>
</feature>